<dbReference type="SUPFAM" id="SSF52317">
    <property type="entry name" value="Class I glutamine amidotransferase-like"/>
    <property type="match status" value="1"/>
</dbReference>
<dbReference type="InterPro" id="IPR044992">
    <property type="entry name" value="ChyE-like"/>
</dbReference>
<dbReference type="PANTHER" id="PTHR42695">
    <property type="entry name" value="GLUTAMINE AMIDOTRANSFERASE YLR126C-RELATED"/>
    <property type="match status" value="1"/>
</dbReference>
<feature type="domain" description="Glutamine amidotransferase" evidence="1">
    <location>
        <begin position="41"/>
        <end position="181"/>
    </location>
</feature>
<dbReference type="PANTHER" id="PTHR42695:SF5">
    <property type="entry name" value="GLUTAMINE AMIDOTRANSFERASE YLR126C-RELATED"/>
    <property type="match status" value="1"/>
</dbReference>
<dbReference type="STRING" id="694327.DFW101_1721"/>
<protein>
    <submittedName>
        <fullName evidence="2">Glutamine amidotransferase class-I</fullName>
    </submittedName>
</protein>
<name>G7Q907_9BACT</name>
<dbReference type="HOGENOM" id="CLU_054974_3_3_7"/>
<proteinExistence type="predicted"/>
<evidence type="ECO:0000313" key="2">
    <source>
        <dbReference type="EMBL" id="EHJ47729.1"/>
    </source>
</evidence>
<keyword evidence="2" id="KW-0315">Glutamine amidotransferase</keyword>
<dbReference type="GO" id="GO:0016740">
    <property type="term" value="F:transferase activity"/>
    <property type="evidence" value="ECO:0007669"/>
    <property type="project" value="UniProtKB-KW"/>
</dbReference>
<dbReference type="AlphaFoldDB" id="G7Q907"/>
<keyword evidence="3" id="KW-1185">Reference proteome</keyword>
<sequence>MRLHAFYHVPFEDVGSIKAWAAEKGHELTFTAYFAGELPPAASEYDLLVIMGGPMGVYDEKDYPWLAEEKKAIAEAVAADKIVLGICLGAQLLAVVLGGSVSRNPVPEIGWFKVEMTPEGRAEPALAAFPQSFYAFHWHGDTFSIPPGAVHAATSAACPNQAFVYNHKAIGLQFHLETTPPGMQNLIKHCADDVSVPGPTIHHPKQMHAGREAFKDIRKIMFDMLDALAAGQEA</sequence>
<dbReference type="Gene3D" id="3.40.50.880">
    <property type="match status" value="1"/>
</dbReference>
<dbReference type="FunFam" id="3.40.50.880:FF:000033">
    <property type="entry name" value="Glutamine amidotransferase class-I"/>
    <property type="match status" value="1"/>
</dbReference>
<evidence type="ECO:0000313" key="3">
    <source>
        <dbReference type="Proteomes" id="UP000004662"/>
    </source>
</evidence>
<dbReference type="EMBL" id="CM001368">
    <property type="protein sequence ID" value="EHJ47729.1"/>
    <property type="molecule type" value="Genomic_DNA"/>
</dbReference>
<dbReference type="OrthoDB" id="9813383at2"/>
<dbReference type="Pfam" id="PF00117">
    <property type="entry name" value="GATase"/>
    <property type="match status" value="1"/>
</dbReference>
<reference evidence="3" key="1">
    <citation type="journal article" date="2015" name="Genome Announc.">
        <title>High-Quality Draft Genome Sequence of Desulfovibrio carbinoliphilus FW-101-2B, an Organic Acid-Oxidizing Sulfate-Reducing Bacterium Isolated from Uranium(VI)-Contaminated Groundwater.</title>
        <authorList>
            <person name="Ramsay B.D."/>
            <person name="Hwang C."/>
            <person name="Woo H.L."/>
            <person name="Carroll S.L."/>
            <person name="Lucas S."/>
            <person name="Han J."/>
            <person name="Lapidus A.L."/>
            <person name="Cheng J.F."/>
            <person name="Goodwin L.A."/>
            <person name="Pitluck S."/>
            <person name="Peters L."/>
            <person name="Chertkov O."/>
            <person name="Held B."/>
            <person name="Detter J.C."/>
            <person name="Han C.S."/>
            <person name="Tapia R."/>
            <person name="Land M.L."/>
            <person name="Hauser L.J."/>
            <person name="Kyrpides N.C."/>
            <person name="Ivanova N.N."/>
            <person name="Mikhailova N."/>
            <person name="Pagani I."/>
            <person name="Woyke T."/>
            <person name="Arkin A.P."/>
            <person name="Dehal P."/>
            <person name="Chivian D."/>
            <person name="Criddle C.S."/>
            <person name="Wu W."/>
            <person name="Chakraborty R."/>
            <person name="Hazen T.C."/>
            <person name="Fields M.W."/>
        </authorList>
    </citation>
    <scope>NUCLEOTIDE SEQUENCE [LARGE SCALE GENOMIC DNA]</scope>
    <source>
        <strain evidence="3">FW-101-2B</strain>
    </source>
</reference>
<gene>
    <name evidence="2" type="ORF">DFW101_1721</name>
</gene>
<dbReference type="PROSITE" id="PS51273">
    <property type="entry name" value="GATASE_TYPE_1"/>
    <property type="match status" value="1"/>
</dbReference>
<organism evidence="2 3">
    <name type="scientific">Solidesulfovibrio carbinoliphilus subsp. oakridgensis</name>
    <dbReference type="NCBI Taxonomy" id="694327"/>
    <lineage>
        <taxon>Bacteria</taxon>
        <taxon>Pseudomonadati</taxon>
        <taxon>Thermodesulfobacteriota</taxon>
        <taxon>Desulfovibrionia</taxon>
        <taxon>Desulfovibrionales</taxon>
        <taxon>Desulfovibrionaceae</taxon>
        <taxon>Solidesulfovibrio</taxon>
    </lineage>
</organism>
<evidence type="ECO:0000259" key="1">
    <source>
        <dbReference type="Pfam" id="PF00117"/>
    </source>
</evidence>
<accession>G7Q907</accession>
<dbReference type="GO" id="GO:0005829">
    <property type="term" value="C:cytosol"/>
    <property type="evidence" value="ECO:0007669"/>
    <property type="project" value="TreeGrafter"/>
</dbReference>
<dbReference type="eggNOG" id="COG0518">
    <property type="taxonomic scope" value="Bacteria"/>
</dbReference>
<dbReference type="CDD" id="cd01741">
    <property type="entry name" value="GATase1_1"/>
    <property type="match status" value="1"/>
</dbReference>
<dbReference type="RefSeq" id="WP_009181122.1">
    <property type="nucleotide sequence ID" value="NZ_CM001368.1"/>
</dbReference>
<dbReference type="Proteomes" id="UP000004662">
    <property type="component" value="Chromosome"/>
</dbReference>
<dbReference type="InterPro" id="IPR017926">
    <property type="entry name" value="GATASE"/>
</dbReference>
<dbReference type="InterPro" id="IPR029062">
    <property type="entry name" value="Class_I_gatase-like"/>
</dbReference>